<accession>A0A812Z4Q2</accession>
<evidence type="ECO:0000259" key="1">
    <source>
        <dbReference type="Pfam" id="PF01936"/>
    </source>
</evidence>
<gene>
    <name evidence="2" type="ORF">SNEC2469_LOCUS24000</name>
</gene>
<protein>
    <recommendedName>
        <fullName evidence="1">NYN domain-containing protein</fullName>
    </recommendedName>
</protein>
<comment type="caution">
    <text evidence="2">The sequence shown here is derived from an EMBL/GenBank/DDBJ whole genome shotgun (WGS) entry which is preliminary data.</text>
</comment>
<dbReference type="Pfam" id="PF01936">
    <property type="entry name" value="NYN"/>
    <property type="match status" value="1"/>
</dbReference>
<dbReference type="Proteomes" id="UP000601435">
    <property type="component" value="Unassembled WGS sequence"/>
</dbReference>
<name>A0A812Z4Q2_9DINO</name>
<sequence length="516" mass="57748">MFAWHALSQRESFPLDPRTSQTWGPCCGKPLHLARRPQRAGTSILCSSAASWIVLASAFCNASRCKRCRCKSDASPSPAVGATKLLVDGDTHSVEDIEDAIKQLEQTGARVHTTVFAPSGRDKQKNWTQFLQCHAVTFRPVDRNSRKDGEATDGAIKCALSTCNDDQNLALLTSDYDFVDAIKQSMDRGSRICVFVPSKKCVVIERYQSAGVQVQEVKPRVSIFPKVRAVLCSDGSGHVQLADPCRPWRDTERADACKSFLGDLGYMPTGRTDHLVHSTTKFWCTNELGSITVFPLHIGIKQVRQQMQHHGKRKWQRYANNLAFFLPKSAHGSKLNKTQTDKFGTGISKAFFKGDGPFLLKDSGNLVGQALRRLGYIDDHLNTDLWEAMLVFVNASKNKYNLRKPLDSLPSATDTAAELEDKLRYAFLSHSTDGQWLPAPKDVQIRVHLHMQGLLPQVRAARREVFRAMAKYASLHQLPEMRTYNGYVFRLLYHLQSSPTKTGAIEIAQPESQDNR</sequence>
<dbReference type="OrthoDB" id="434845at2759"/>
<dbReference type="GO" id="GO:0004540">
    <property type="term" value="F:RNA nuclease activity"/>
    <property type="evidence" value="ECO:0007669"/>
    <property type="project" value="InterPro"/>
</dbReference>
<keyword evidence="3" id="KW-1185">Reference proteome</keyword>
<dbReference type="AlphaFoldDB" id="A0A812Z4Q2"/>
<reference evidence="2" key="1">
    <citation type="submission" date="2021-02" db="EMBL/GenBank/DDBJ databases">
        <authorList>
            <person name="Dougan E. K."/>
            <person name="Rhodes N."/>
            <person name="Thang M."/>
            <person name="Chan C."/>
        </authorList>
    </citation>
    <scope>NUCLEOTIDE SEQUENCE</scope>
</reference>
<feature type="domain" description="NYN" evidence="1">
    <location>
        <begin position="85"/>
        <end position="196"/>
    </location>
</feature>
<proteinExistence type="predicted"/>
<dbReference type="InterPro" id="IPR021139">
    <property type="entry name" value="NYN"/>
</dbReference>
<organism evidence="2 3">
    <name type="scientific">Symbiodinium necroappetens</name>
    <dbReference type="NCBI Taxonomy" id="1628268"/>
    <lineage>
        <taxon>Eukaryota</taxon>
        <taxon>Sar</taxon>
        <taxon>Alveolata</taxon>
        <taxon>Dinophyceae</taxon>
        <taxon>Suessiales</taxon>
        <taxon>Symbiodiniaceae</taxon>
        <taxon>Symbiodinium</taxon>
    </lineage>
</organism>
<evidence type="ECO:0000313" key="2">
    <source>
        <dbReference type="EMBL" id="CAE7810438.1"/>
    </source>
</evidence>
<evidence type="ECO:0000313" key="3">
    <source>
        <dbReference type="Proteomes" id="UP000601435"/>
    </source>
</evidence>
<dbReference type="EMBL" id="CAJNJA010045564">
    <property type="protein sequence ID" value="CAE7810438.1"/>
    <property type="molecule type" value="Genomic_DNA"/>
</dbReference>